<evidence type="ECO:0000313" key="1">
    <source>
        <dbReference type="EMBL" id="KAK2182236.1"/>
    </source>
</evidence>
<reference evidence="1" key="1">
    <citation type="journal article" date="2023" name="Mol. Biol. Evol.">
        <title>Third-Generation Sequencing Reveals the Adaptive Role of the Epigenome in Three Deep-Sea Polychaetes.</title>
        <authorList>
            <person name="Perez M."/>
            <person name="Aroh O."/>
            <person name="Sun Y."/>
            <person name="Lan Y."/>
            <person name="Juniper S.K."/>
            <person name="Young C.R."/>
            <person name="Angers B."/>
            <person name="Qian P.Y."/>
        </authorList>
    </citation>
    <scope>NUCLEOTIDE SEQUENCE</scope>
    <source>
        <strain evidence="1">R07B-5</strain>
    </source>
</reference>
<protein>
    <submittedName>
        <fullName evidence="1">Uncharacterized protein</fullName>
    </submittedName>
</protein>
<keyword evidence="2" id="KW-1185">Reference proteome</keyword>
<organism evidence="1 2">
    <name type="scientific">Ridgeia piscesae</name>
    <name type="common">Tubeworm</name>
    <dbReference type="NCBI Taxonomy" id="27915"/>
    <lineage>
        <taxon>Eukaryota</taxon>
        <taxon>Metazoa</taxon>
        <taxon>Spiralia</taxon>
        <taxon>Lophotrochozoa</taxon>
        <taxon>Annelida</taxon>
        <taxon>Polychaeta</taxon>
        <taxon>Sedentaria</taxon>
        <taxon>Canalipalpata</taxon>
        <taxon>Sabellida</taxon>
        <taxon>Siboglinidae</taxon>
        <taxon>Ridgeia</taxon>
    </lineage>
</organism>
<sequence length="75" mass="8532">MVSILQINALHETLYVGLSPLRMKRVTSPRDVRQTFVAYVVQTFVAYAVRRLNVVRTSAVSVVYKPRYTSQTATN</sequence>
<evidence type="ECO:0000313" key="2">
    <source>
        <dbReference type="Proteomes" id="UP001209878"/>
    </source>
</evidence>
<dbReference type="Proteomes" id="UP001209878">
    <property type="component" value="Unassembled WGS sequence"/>
</dbReference>
<accession>A0AAD9L386</accession>
<dbReference type="AlphaFoldDB" id="A0AAD9L386"/>
<comment type="caution">
    <text evidence="1">The sequence shown here is derived from an EMBL/GenBank/DDBJ whole genome shotgun (WGS) entry which is preliminary data.</text>
</comment>
<gene>
    <name evidence="1" type="ORF">NP493_362g02120</name>
</gene>
<proteinExistence type="predicted"/>
<dbReference type="EMBL" id="JAODUO010000361">
    <property type="protein sequence ID" value="KAK2182236.1"/>
    <property type="molecule type" value="Genomic_DNA"/>
</dbReference>
<name>A0AAD9L386_RIDPI</name>